<dbReference type="AlphaFoldDB" id="A0AAN6S8H6"/>
<keyword evidence="5 8" id="KW-0472">Membrane</keyword>
<feature type="transmembrane region" description="Helical" evidence="8">
    <location>
        <begin position="42"/>
        <end position="60"/>
    </location>
</feature>
<keyword evidence="4" id="KW-0843">Virulence</keyword>
<evidence type="ECO:0000256" key="7">
    <source>
        <dbReference type="ARBA" id="ARBA00035112"/>
    </source>
</evidence>
<evidence type="ECO:0000256" key="1">
    <source>
        <dbReference type="ARBA" id="ARBA00004167"/>
    </source>
</evidence>
<dbReference type="PANTHER" id="PTHR33365:SF7">
    <property type="entry name" value="TAT PATHWAY SIGNAL SEQUENCE"/>
    <property type="match status" value="1"/>
</dbReference>
<evidence type="ECO:0000256" key="8">
    <source>
        <dbReference type="SAM" id="Phobius"/>
    </source>
</evidence>
<evidence type="ECO:0000313" key="10">
    <source>
        <dbReference type="Proteomes" id="UP001303473"/>
    </source>
</evidence>
<name>A0AAN6S8H6_9PEZI</name>
<dbReference type="InterPro" id="IPR021765">
    <property type="entry name" value="UstYa-like"/>
</dbReference>
<sequence>MGSYSEDSEARLLHEAIEYSDGRIGQTEEECRPNRHGLRKNVLGLGILALLLYNAALLTFEVASTRGPAPNALAPSQSSINDEHFTLPRDSLLYEERKEWDYQQYPWNQEPSEDLDAVWDDLLHPLNIRITPEEMGLLNENTTDLLRVDNGDYVAVMGVYHFLHCLNNLRRIVHWDYYGPRLANTKHPEGFSKEHSDHCIDAMRQALMCHANTVMYLARWTDDSQVPISNQIRSDADSMTCVDWSSLESWATKRALHRGTYKYLPRMRGTG</sequence>
<dbReference type="Proteomes" id="UP001303473">
    <property type="component" value="Unassembled WGS sequence"/>
</dbReference>
<evidence type="ECO:0000313" key="9">
    <source>
        <dbReference type="EMBL" id="KAK3944390.1"/>
    </source>
</evidence>
<comment type="caution">
    <text evidence="9">The sequence shown here is derived from an EMBL/GenBank/DDBJ whole genome shotgun (WGS) entry which is preliminary data.</text>
</comment>
<evidence type="ECO:0000256" key="6">
    <source>
        <dbReference type="ARBA" id="ARBA00023180"/>
    </source>
</evidence>
<evidence type="ECO:0000256" key="3">
    <source>
        <dbReference type="ARBA" id="ARBA00022989"/>
    </source>
</evidence>
<dbReference type="Pfam" id="PF11807">
    <property type="entry name" value="UstYa"/>
    <property type="match status" value="1"/>
</dbReference>
<gene>
    <name evidence="9" type="ORF">QBC46DRAFT_252511</name>
</gene>
<reference evidence="10" key="1">
    <citation type="journal article" date="2023" name="Mol. Phylogenet. Evol.">
        <title>Genome-scale phylogeny and comparative genomics of the fungal order Sordariales.</title>
        <authorList>
            <person name="Hensen N."/>
            <person name="Bonometti L."/>
            <person name="Westerberg I."/>
            <person name="Brannstrom I.O."/>
            <person name="Guillou S."/>
            <person name="Cros-Aarteil S."/>
            <person name="Calhoun S."/>
            <person name="Haridas S."/>
            <person name="Kuo A."/>
            <person name="Mondo S."/>
            <person name="Pangilinan J."/>
            <person name="Riley R."/>
            <person name="LaButti K."/>
            <person name="Andreopoulos B."/>
            <person name="Lipzen A."/>
            <person name="Chen C."/>
            <person name="Yan M."/>
            <person name="Daum C."/>
            <person name="Ng V."/>
            <person name="Clum A."/>
            <person name="Steindorff A."/>
            <person name="Ohm R.A."/>
            <person name="Martin F."/>
            <person name="Silar P."/>
            <person name="Natvig D.O."/>
            <person name="Lalanne C."/>
            <person name="Gautier V."/>
            <person name="Ament-Velasquez S.L."/>
            <person name="Kruys A."/>
            <person name="Hutchinson M.I."/>
            <person name="Powell A.J."/>
            <person name="Barry K."/>
            <person name="Miller A.N."/>
            <person name="Grigoriev I.V."/>
            <person name="Debuchy R."/>
            <person name="Gladieux P."/>
            <person name="Hiltunen Thoren M."/>
            <person name="Johannesson H."/>
        </authorList>
    </citation>
    <scope>NUCLEOTIDE SEQUENCE [LARGE SCALE GENOMIC DNA]</scope>
    <source>
        <strain evidence="10">CBS 340.73</strain>
    </source>
</reference>
<dbReference type="EMBL" id="MU853760">
    <property type="protein sequence ID" value="KAK3944390.1"/>
    <property type="molecule type" value="Genomic_DNA"/>
</dbReference>
<comment type="similarity">
    <text evidence="7">Belongs to the ustYa family.</text>
</comment>
<dbReference type="PANTHER" id="PTHR33365">
    <property type="entry name" value="YALI0B05434P"/>
    <property type="match status" value="1"/>
</dbReference>
<dbReference type="GO" id="GO:0043386">
    <property type="term" value="P:mycotoxin biosynthetic process"/>
    <property type="evidence" value="ECO:0007669"/>
    <property type="project" value="InterPro"/>
</dbReference>
<keyword evidence="10" id="KW-1185">Reference proteome</keyword>
<proteinExistence type="inferred from homology"/>
<keyword evidence="3 8" id="KW-1133">Transmembrane helix</keyword>
<dbReference type="GO" id="GO:0016020">
    <property type="term" value="C:membrane"/>
    <property type="evidence" value="ECO:0007669"/>
    <property type="project" value="UniProtKB-SubCell"/>
</dbReference>
<evidence type="ECO:0008006" key="11">
    <source>
        <dbReference type="Google" id="ProtNLM"/>
    </source>
</evidence>
<evidence type="ECO:0000256" key="2">
    <source>
        <dbReference type="ARBA" id="ARBA00022692"/>
    </source>
</evidence>
<evidence type="ECO:0000256" key="5">
    <source>
        <dbReference type="ARBA" id="ARBA00023136"/>
    </source>
</evidence>
<evidence type="ECO:0000256" key="4">
    <source>
        <dbReference type="ARBA" id="ARBA00023026"/>
    </source>
</evidence>
<keyword evidence="6" id="KW-0325">Glycoprotein</keyword>
<keyword evidence="2 8" id="KW-0812">Transmembrane</keyword>
<organism evidence="9 10">
    <name type="scientific">Diplogelasinospora grovesii</name>
    <dbReference type="NCBI Taxonomy" id="303347"/>
    <lineage>
        <taxon>Eukaryota</taxon>
        <taxon>Fungi</taxon>
        <taxon>Dikarya</taxon>
        <taxon>Ascomycota</taxon>
        <taxon>Pezizomycotina</taxon>
        <taxon>Sordariomycetes</taxon>
        <taxon>Sordariomycetidae</taxon>
        <taxon>Sordariales</taxon>
        <taxon>Diplogelasinosporaceae</taxon>
        <taxon>Diplogelasinospora</taxon>
    </lineage>
</organism>
<protein>
    <recommendedName>
        <fullName evidence="11">Tat pathway signal sequence</fullName>
    </recommendedName>
</protein>
<comment type="subcellular location">
    <subcellularLocation>
        <location evidence="1">Membrane</location>
        <topology evidence="1">Single-pass membrane protein</topology>
    </subcellularLocation>
</comment>
<accession>A0AAN6S8H6</accession>